<feature type="compositionally biased region" description="Low complexity" evidence="4">
    <location>
        <begin position="105"/>
        <end position="125"/>
    </location>
</feature>
<dbReference type="InParanoid" id="A0A067RJ53"/>
<feature type="compositionally biased region" description="Low complexity" evidence="4">
    <location>
        <begin position="539"/>
        <end position="549"/>
    </location>
</feature>
<evidence type="ECO:0000256" key="3">
    <source>
        <dbReference type="PROSITE-ProRule" id="PRU00023"/>
    </source>
</evidence>
<dbReference type="FunCoup" id="A0A067RJ53">
    <property type="interactions" value="64"/>
</dbReference>
<dbReference type="InterPro" id="IPR036770">
    <property type="entry name" value="Ankyrin_rpt-contain_sf"/>
</dbReference>
<dbReference type="PROSITE" id="PS50088">
    <property type="entry name" value="ANK_REPEAT"/>
    <property type="match status" value="4"/>
</dbReference>
<feature type="compositionally biased region" description="Basic and acidic residues" evidence="4">
    <location>
        <begin position="20"/>
        <end position="29"/>
    </location>
</feature>
<dbReference type="GO" id="GO:0005829">
    <property type="term" value="C:cytosol"/>
    <property type="evidence" value="ECO:0007669"/>
    <property type="project" value="TreeGrafter"/>
</dbReference>
<dbReference type="GO" id="GO:0071356">
    <property type="term" value="P:cellular response to tumor necrosis factor"/>
    <property type="evidence" value="ECO:0007669"/>
    <property type="project" value="TreeGrafter"/>
</dbReference>
<keyword evidence="2 3" id="KW-0040">ANK repeat</keyword>
<evidence type="ECO:0000313" key="5">
    <source>
        <dbReference type="EMBL" id="KDR20471.1"/>
    </source>
</evidence>
<protein>
    <submittedName>
        <fullName evidence="5">B-cell lymphoma 3-encoded protein-like protein</fullName>
    </submittedName>
</protein>
<dbReference type="Proteomes" id="UP000027135">
    <property type="component" value="Unassembled WGS sequence"/>
</dbReference>
<dbReference type="GO" id="GO:0051059">
    <property type="term" value="F:NF-kappaB binding"/>
    <property type="evidence" value="ECO:0007669"/>
    <property type="project" value="TreeGrafter"/>
</dbReference>
<dbReference type="PRINTS" id="PR01415">
    <property type="entry name" value="ANKYRIN"/>
</dbReference>
<name>A0A067RJ53_ZOONE</name>
<dbReference type="InterPro" id="IPR002110">
    <property type="entry name" value="Ankyrin_rpt"/>
</dbReference>
<dbReference type="Pfam" id="PF12796">
    <property type="entry name" value="Ank_2"/>
    <property type="match status" value="2"/>
</dbReference>
<feature type="repeat" description="ANK" evidence="3">
    <location>
        <begin position="428"/>
        <end position="460"/>
    </location>
</feature>
<feature type="repeat" description="ANK" evidence="3">
    <location>
        <begin position="357"/>
        <end position="379"/>
    </location>
</feature>
<feature type="region of interest" description="Disordered" evidence="4">
    <location>
        <begin position="100"/>
        <end position="127"/>
    </location>
</feature>
<keyword evidence="6" id="KW-1185">Reference proteome</keyword>
<dbReference type="SMART" id="SM00248">
    <property type="entry name" value="ANK"/>
    <property type="match status" value="5"/>
</dbReference>
<reference evidence="5 6" key="1">
    <citation type="journal article" date="2014" name="Nat. Commun.">
        <title>Molecular traces of alternative social organization in a termite genome.</title>
        <authorList>
            <person name="Terrapon N."/>
            <person name="Li C."/>
            <person name="Robertson H.M."/>
            <person name="Ji L."/>
            <person name="Meng X."/>
            <person name="Booth W."/>
            <person name="Chen Z."/>
            <person name="Childers C.P."/>
            <person name="Glastad K.M."/>
            <person name="Gokhale K."/>
            <person name="Gowin J."/>
            <person name="Gronenberg W."/>
            <person name="Hermansen R.A."/>
            <person name="Hu H."/>
            <person name="Hunt B.G."/>
            <person name="Huylmans A.K."/>
            <person name="Khalil S.M."/>
            <person name="Mitchell R.D."/>
            <person name="Munoz-Torres M.C."/>
            <person name="Mustard J.A."/>
            <person name="Pan H."/>
            <person name="Reese J.T."/>
            <person name="Scharf M.E."/>
            <person name="Sun F."/>
            <person name="Vogel H."/>
            <person name="Xiao J."/>
            <person name="Yang W."/>
            <person name="Yang Z."/>
            <person name="Yang Z."/>
            <person name="Zhou J."/>
            <person name="Zhu J."/>
            <person name="Brent C.S."/>
            <person name="Elsik C.G."/>
            <person name="Goodisman M.A."/>
            <person name="Liberles D.A."/>
            <person name="Roe R.M."/>
            <person name="Vargo E.L."/>
            <person name="Vilcinskas A."/>
            <person name="Wang J."/>
            <person name="Bornberg-Bauer E."/>
            <person name="Korb J."/>
            <person name="Zhang G."/>
            <person name="Liebig J."/>
        </authorList>
    </citation>
    <scope>NUCLEOTIDE SEQUENCE [LARGE SCALE GENOMIC DNA]</scope>
    <source>
        <tissue evidence="5">Whole organism</tissue>
    </source>
</reference>
<feature type="region of interest" description="Disordered" evidence="4">
    <location>
        <begin position="1"/>
        <end position="45"/>
    </location>
</feature>
<dbReference type="STRING" id="136037.A0A067RJ53"/>
<feature type="repeat" description="ANK" evidence="3">
    <location>
        <begin position="324"/>
        <end position="356"/>
    </location>
</feature>
<dbReference type="PANTHER" id="PTHR46680:SF2">
    <property type="entry name" value="NF-KAPPA-B INHIBITOR ZETA"/>
    <property type="match status" value="1"/>
</dbReference>
<proteinExistence type="predicted"/>
<evidence type="ECO:0000256" key="4">
    <source>
        <dbReference type="SAM" id="MobiDB-lite"/>
    </source>
</evidence>
<accession>A0A067RJ53</accession>
<evidence type="ECO:0000256" key="2">
    <source>
        <dbReference type="ARBA" id="ARBA00023043"/>
    </source>
</evidence>
<dbReference type="eggNOG" id="KOG0504">
    <property type="taxonomic scope" value="Eukaryota"/>
</dbReference>
<dbReference type="InterPro" id="IPR051070">
    <property type="entry name" value="NF-kappa-B_inhibitor"/>
</dbReference>
<sequence length="555" mass="60789">MKYEGKSSGTSGVDDQMAPKIREEPDKMVSSKVTPVMQKPSGFLLNSGTLPKMTLSHSGKKFVARTSELGDRGTEKNVSLNNVTVSDEPVKKRVRLDVMLKSQTDSDGSIPSSTSSKQMSSDTVSVDSGIDVPNVEFKKSSRHKKINVIDLNSRSVVENYKAETLRDPLSLGNTNISVSGIINLEGSNKRVKCPQVVNTEKDAKSVYDIIVQHNIALQTRKSKPKQILRRGVVDNGKGSAPMVFFPCSDLFTIPRNTNTQQTSAKITKGLMHRAYEDWVRCSIPDENGNIPLHKAVINENITLVKRQCVVLCARKSKLDIYNYDKETPLQLAVLNGNAEISQMLLYFGAQPSVKDNNGNTALHLAVLHGNLECVKVILNTNNTKSLPLNDFNDEGYSPMHLSVLNGKVEETKCLISRGAEVNLKDAKSGRTPLFHAVEANDCDLVQLLLACDANPYEANFSGHTPLSAAGEVSFSSRNTTKEYSFSEGISFSSKLVPLSRGSDVARTLDEGNNIVFGAEFEDVHMDEVRDSDSASQHCDSSAANNNSDNPWFLND</sequence>
<dbReference type="PANTHER" id="PTHR46680">
    <property type="entry name" value="NF-KAPPA-B INHIBITOR ALPHA"/>
    <property type="match status" value="1"/>
</dbReference>
<organism evidence="5 6">
    <name type="scientific">Zootermopsis nevadensis</name>
    <name type="common">Dampwood termite</name>
    <dbReference type="NCBI Taxonomy" id="136037"/>
    <lineage>
        <taxon>Eukaryota</taxon>
        <taxon>Metazoa</taxon>
        <taxon>Ecdysozoa</taxon>
        <taxon>Arthropoda</taxon>
        <taxon>Hexapoda</taxon>
        <taxon>Insecta</taxon>
        <taxon>Pterygota</taxon>
        <taxon>Neoptera</taxon>
        <taxon>Polyneoptera</taxon>
        <taxon>Dictyoptera</taxon>
        <taxon>Blattodea</taxon>
        <taxon>Blattoidea</taxon>
        <taxon>Termitoidae</taxon>
        <taxon>Termopsidae</taxon>
        <taxon>Zootermopsis</taxon>
    </lineage>
</organism>
<feature type="region of interest" description="Disordered" evidence="4">
    <location>
        <begin position="530"/>
        <end position="555"/>
    </location>
</feature>
<dbReference type="AlphaFoldDB" id="A0A067RJ53"/>
<dbReference type="PROSITE" id="PS50297">
    <property type="entry name" value="ANK_REP_REGION"/>
    <property type="match status" value="4"/>
</dbReference>
<gene>
    <name evidence="5" type="ORF">L798_04769</name>
</gene>
<feature type="repeat" description="ANK" evidence="3">
    <location>
        <begin position="394"/>
        <end position="426"/>
    </location>
</feature>
<dbReference type="Gene3D" id="1.25.40.20">
    <property type="entry name" value="Ankyrin repeat-containing domain"/>
    <property type="match status" value="1"/>
</dbReference>
<dbReference type="SUPFAM" id="SSF48403">
    <property type="entry name" value="Ankyrin repeat"/>
    <property type="match status" value="1"/>
</dbReference>
<evidence type="ECO:0000256" key="1">
    <source>
        <dbReference type="ARBA" id="ARBA00022737"/>
    </source>
</evidence>
<keyword evidence="1" id="KW-0677">Repeat</keyword>
<dbReference type="EMBL" id="KK852602">
    <property type="protein sequence ID" value="KDR20471.1"/>
    <property type="molecule type" value="Genomic_DNA"/>
</dbReference>
<evidence type="ECO:0000313" key="6">
    <source>
        <dbReference type="Proteomes" id="UP000027135"/>
    </source>
</evidence>